<feature type="transmembrane region" description="Helical" evidence="1">
    <location>
        <begin position="89"/>
        <end position="110"/>
    </location>
</feature>
<evidence type="ECO:0000313" key="5">
    <source>
        <dbReference type="Proteomes" id="UP000182841"/>
    </source>
</evidence>
<dbReference type="PANTHER" id="PTHR36834">
    <property type="entry name" value="MEMBRANE PROTEIN-RELATED"/>
    <property type="match status" value="1"/>
</dbReference>
<sequence length="153" mass="16402">MLRTLGRALAVLLAFAAMVLFAALLSRATLQPSQAAESLTHTNLRPGDSIRDYLEQPEVFAVVQQLGGNILLGVPFGVLLPVMAPQLRGFLKVTLCTAVVMLLVETVQGVWVTGRAFDVDDVLLNATGALLGYVLVGRRLSRAVHVPRRSAEA</sequence>
<evidence type="ECO:0000256" key="2">
    <source>
        <dbReference type="SAM" id="SignalP"/>
    </source>
</evidence>
<accession>A0A1H9QX99</accession>
<keyword evidence="1" id="KW-0472">Membrane</keyword>
<name>A0A1H9QX99_9ACTN</name>
<reference evidence="5" key="1">
    <citation type="submission" date="2016-10" db="EMBL/GenBank/DDBJ databases">
        <authorList>
            <person name="Varghese N."/>
            <person name="Submissions S."/>
        </authorList>
    </citation>
    <scope>NUCLEOTIDE SEQUENCE [LARGE SCALE GENOMIC DNA]</scope>
    <source>
        <strain evidence="5">CGMCC 4.6825</strain>
    </source>
</reference>
<feature type="signal peptide" evidence="2">
    <location>
        <begin position="1"/>
        <end position="22"/>
    </location>
</feature>
<keyword evidence="2" id="KW-0732">Signal</keyword>
<evidence type="ECO:0000313" key="4">
    <source>
        <dbReference type="EMBL" id="SER65078.1"/>
    </source>
</evidence>
<keyword evidence="5" id="KW-1185">Reference proteome</keyword>
<dbReference type="Proteomes" id="UP000182841">
    <property type="component" value="Unassembled WGS sequence"/>
</dbReference>
<dbReference type="Pfam" id="PF04892">
    <property type="entry name" value="VanZ"/>
    <property type="match status" value="1"/>
</dbReference>
<dbReference type="PANTHER" id="PTHR36834:SF1">
    <property type="entry name" value="INTEGRAL MEMBRANE PROTEIN"/>
    <property type="match status" value="1"/>
</dbReference>
<dbReference type="RefSeq" id="WP_074999446.1">
    <property type="nucleotide sequence ID" value="NZ_FOGO01000003.1"/>
</dbReference>
<feature type="transmembrane region" description="Helical" evidence="1">
    <location>
        <begin position="59"/>
        <end position="82"/>
    </location>
</feature>
<feature type="transmembrane region" description="Helical" evidence="1">
    <location>
        <begin position="122"/>
        <end position="140"/>
    </location>
</feature>
<organism evidence="4 5">
    <name type="scientific">Streptomyces qinglanensis</name>
    <dbReference type="NCBI Taxonomy" id="943816"/>
    <lineage>
        <taxon>Bacteria</taxon>
        <taxon>Bacillati</taxon>
        <taxon>Actinomycetota</taxon>
        <taxon>Actinomycetes</taxon>
        <taxon>Kitasatosporales</taxon>
        <taxon>Streptomycetaceae</taxon>
        <taxon>Streptomyces</taxon>
    </lineage>
</organism>
<protein>
    <submittedName>
        <fullName evidence="4">VanZ like family protein</fullName>
    </submittedName>
</protein>
<evidence type="ECO:0000259" key="3">
    <source>
        <dbReference type="Pfam" id="PF04892"/>
    </source>
</evidence>
<evidence type="ECO:0000256" key="1">
    <source>
        <dbReference type="SAM" id="Phobius"/>
    </source>
</evidence>
<dbReference type="AlphaFoldDB" id="A0A1H9QX99"/>
<feature type="chain" id="PRO_5039192278" evidence="2">
    <location>
        <begin position="23"/>
        <end position="153"/>
    </location>
</feature>
<gene>
    <name evidence="4" type="ORF">SAMN05421870_103171</name>
</gene>
<dbReference type="InterPro" id="IPR053150">
    <property type="entry name" value="Teicoplanin_resist-assoc"/>
</dbReference>
<dbReference type="InterPro" id="IPR006976">
    <property type="entry name" value="VanZ-like"/>
</dbReference>
<dbReference type="OrthoDB" id="4822551at2"/>
<keyword evidence="1" id="KW-1133">Transmembrane helix</keyword>
<proteinExistence type="predicted"/>
<keyword evidence="1" id="KW-0812">Transmembrane</keyword>
<feature type="domain" description="VanZ-like" evidence="3">
    <location>
        <begin position="11"/>
        <end position="136"/>
    </location>
</feature>
<dbReference type="EMBL" id="FOGO01000003">
    <property type="protein sequence ID" value="SER65078.1"/>
    <property type="molecule type" value="Genomic_DNA"/>
</dbReference>